<evidence type="ECO:0000313" key="11">
    <source>
        <dbReference type="EMBL" id="HJG36607.1"/>
    </source>
</evidence>
<dbReference type="Pfam" id="PF00696">
    <property type="entry name" value="AA_kinase"/>
    <property type="match status" value="1"/>
</dbReference>
<dbReference type="GO" id="GO:0005524">
    <property type="term" value="F:ATP binding"/>
    <property type="evidence" value="ECO:0007669"/>
    <property type="project" value="UniProtKB-UniRule"/>
</dbReference>
<evidence type="ECO:0000313" key="12">
    <source>
        <dbReference type="Proteomes" id="UP000753256"/>
    </source>
</evidence>
<evidence type="ECO:0000256" key="4">
    <source>
        <dbReference type="ARBA" id="ARBA00022679"/>
    </source>
</evidence>
<dbReference type="GO" id="GO:0042450">
    <property type="term" value="P:L-arginine biosynthetic process via ornithine"/>
    <property type="evidence" value="ECO:0007669"/>
    <property type="project" value="UniProtKB-UniRule"/>
</dbReference>
<feature type="binding site" evidence="9">
    <location>
        <position position="95"/>
    </location>
    <ligand>
        <name>substrate</name>
    </ligand>
</feature>
<proteinExistence type="inferred from homology"/>
<dbReference type="PANTHER" id="PTHR23342:SF0">
    <property type="entry name" value="N-ACETYLGLUTAMATE SYNTHASE, MITOCHONDRIAL"/>
    <property type="match status" value="1"/>
</dbReference>
<dbReference type="EC" id="2.7.2.8" evidence="9"/>
<feature type="site" description="Transition state stabilizer" evidence="9">
    <location>
        <position position="250"/>
    </location>
</feature>
<dbReference type="PANTHER" id="PTHR23342">
    <property type="entry name" value="N-ACETYLGLUTAMATE SYNTHASE"/>
    <property type="match status" value="1"/>
</dbReference>
<dbReference type="SUPFAM" id="SSF53633">
    <property type="entry name" value="Carbamate kinase-like"/>
    <property type="match status" value="1"/>
</dbReference>
<dbReference type="RefSeq" id="WP_273188867.1">
    <property type="nucleotide sequence ID" value="NZ_DYUZ01000008.1"/>
</dbReference>
<feature type="binding site" evidence="9">
    <location>
        <begin position="73"/>
        <end position="74"/>
    </location>
    <ligand>
        <name>substrate</name>
    </ligand>
</feature>
<evidence type="ECO:0000256" key="6">
    <source>
        <dbReference type="ARBA" id="ARBA00022777"/>
    </source>
</evidence>
<evidence type="ECO:0000256" key="3">
    <source>
        <dbReference type="ARBA" id="ARBA00022605"/>
    </source>
</evidence>
<evidence type="ECO:0000256" key="1">
    <source>
        <dbReference type="ARBA" id="ARBA00004828"/>
    </source>
</evidence>
<dbReference type="GO" id="GO:0005737">
    <property type="term" value="C:cytoplasm"/>
    <property type="evidence" value="ECO:0007669"/>
    <property type="project" value="UniProtKB-SubCell"/>
</dbReference>
<keyword evidence="2 9" id="KW-0055">Arginine biosynthesis</keyword>
<comment type="similarity">
    <text evidence="9">Belongs to the acetylglutamate kinase family. ArgB subfamily.</text>
</comment>
<accession>A0A921IV62</accession>
<dbReference type="InterPro" id="IPR037528">
    <property type="entry name" value="ArgB"/>
</dbReference>
<sequence length="327" mass="34960">MKYARDTASTRPYQETGELLYETLPWVKNLTGKTVVIKYGGAAMVDDLLRDDVMSDVLLLRIIGARVVIVHGGGAEVSGALKRLDLPVAFKDGQRVTTPEVMDVVREVLVGKVNTDLVSALNRHGTVAVGVSGSDAGTLIAQQLDPALGRVGDIVRVNPDYLESLLDNEYIPVVATVAQGEDGGFFNINADVAAGHIAAAIHAHKIIFLTDVDGLYEDFDDKGSLISNLTLEETEGLLADGTAAKGMIPKLRSCVHALRHGVYRSHIINGTTPHALLLELLTDAGIGTVIHATAEAYEFDRHPHPVGALAARLSQDVEEEFGIEGTE</sequence>
<dbReference type="GO" id="GO:0003991">
    <property type="term" value="F:acetylglutamate kinase activity"/>
    <property type="evidence" value="ECO:0007669"/>
    <property type="project" value="UniProtKB-UniRule"/>
</dbReference>
<evidence type="ECO:0000256" key="2">
    <source>
        <dbReference type="ARBA" id="ARBA00022571"/>
    </source>
</evidence>
<keyword evidence="3 9" id="KW-0028">Amino-acid biosynthesis</keyword>
<comment type="function">
    <text evidence="9">Catalyzes the ATP-dependent phosphorylation of N-acetyl-L-glutamate.</text>
</comment>
<dbReference type="EMBL" id="DYUZ01000008">
    <property type="protein sequence ID" value="HJG36607.1"/>
    <property type="molecule type" value="Genomic_DNA"/>
</dbReference>
<evidence type="ECO:0000256" key="8">
    <source>
        <dbReference type="ARBA" id="ARBA00048141"/>
    </source>
</evidence>
<organism evidence="11 12">
    <name type="scientific">Enorma phocaeensis</name>
    <dbReference type="NCBI Taxonomy" id="1871019"/>
    <lineage>
        <taxon>Bacteria</taxon>
        <taxon>Bacillati</taxon>
        <taxon>Actinomycetota</taxon>
        <taxon>Coriobacteriia</taxon>
        <taxon>Coriobacteriales</taxon>
        <taxon>Coriobacteriaceae</taxon>
        <taxon>Enorma</taxon>
    </lineage>
</organism>
<dbReference type="HAMAP" id="MF_00082">
    <property type="entry name" value="ArgB"/>
    <property type="match status" value="1"/>
</dbReference>
<keyword evidence="4 9" id="KW-0808">Transferase</keyword>
<dbReference type="PIRSF" id="PIRSF000728">
    <property type="entry name" value="NAGK"/>
    <property type="match status" value="1"/>
</dbReference>
<comment type="subcellular location">
    <subcellularLocation>
        <location evidence="9">Cytoplasm</location>
    </subcellularLocation>
</comment>
<keyword evidence="9" id="KW-0963">Cytoplasm</keyword>
<protein>
    <recommendedName>
        <fullName evidence="9">Acetylglutamate kinase</fullName>
        <ecNumber evidence="9">2.7.2.8</ecNumber>
    </recommendedName>
    <alternativeName>
        <fullName evidence="9">N-acetyl-L-glutamate 5-phosphotransferase</fullName>
    </alternativeName>
    <alternativeName>
        <fullName evidence="9">NAG kinase</fullName>
        <shortName evidence="9">NAGK</shortName>
    </alternativeName>
</protein>
<comment type="caution">
    <text evidence="11">The sequence shown here is derived from an EMBL/GenBank/DDBJ whole genome shotgun (WGS) entry which is preliminary data.</text>
</comment>
<dbReference type="Proteomes" id="UP000753256">
    <property type="component" value="Unassembled WGS sequence"/>
</dbReference>
<feature type="domain" description="Aspartate/glutamate/uridylate kinase" evidence="10">
    <location>
        <begin position="33"/>
        <end position="269"/>
    </location>
</feature>
<keyword evidence="5 9" id="KW-0547">Nucleotide-binding</keyword>
<reference evidence="11" key="1">
    <citation type="journal article" date="2021" name="PeerJ">
        <title>Extensive microbial diversity within the chicken gut microbiome revealed by metagenomics and culture.</title>
        <authorList>
            <person name="Gilroy R."/>
            <person name="Ravi A."/>
            <person name="Getino M."/>
            <person name="Pursley I."/>
            <person name="Horton D.L."/>
            <person name="Alikhan N.F."/>
            <person name="Baker D."/>
            <person name="Gharbi K."/>
            <person name="Hall N."/>
            <person name="Watson M."/>
            <person name="Adriaenssens E.M."/>
            <person name="Foster-Nyarko E."/>
            <person name="Jarju S."/>
            <person name="Secka A."/>
            <person name="Antonio M."/>
            <person name="Oren A."/>
            <person name="Chaudhuri R.R."/>
            <person name="La Ragione R."/>
            <person name="Hildebrand F."/>
            <person name="Pallen M.J."/>
        </authorList>
    </citation>
    <scope>NUCLEOTIDE SEQUENCE</scope>
    <source>
        <strain evidence="11">ChiHjej13B12-9602</strain>
    </source>
</reference>
<keyword evidence="7 9" id="KW-0067">ATP-binding</keyword>
<feature type="binding site" evidence="9">
    <location>
        <position position="187"/>
    </location>
    <ligand>
        <name>substrate</name>
    </ligand>
</feature>
<evidence type="ECO:0000259" key="10">
    <source>
        <dbReference type="Pfam" id="PF00696"/>
    </source>
</evidence>
<name>A0A921IV62_9ACTN</name>
<comment type="pathway">
    <text evidence="1 9">Amino-acid biosynthesis; L-arginine biosynthesis; N(2)-acetyl-L-ornithine from L-glutamate: step 2/4.</text>
</comment>
<dbReference type="Gene3D" id="3.40.1160.10">
    <property type="entry name" value="Acetylglutamate kinase-like"/>
    <property type="match status" value="1"/>
</dbReference>
<dbReference type="AlphaFoldDB" id="A0A921IV62"/>
<evidence type="ECO:0000256" key="5">
    <source>
        <dbReference type="ARBA" id="ARBA00022741"/>
    </source>
</evidence>
<gene>
    <name evidence="9 11" type="primary">argB</name>
    <name evidence="11" type="ORF">K8V70_01910</name>
</gene>
<comment type="catalytic activity">
    <reaction evidence="8 9">
        <text>N-acetyl-L-glutamate + ATP = N-acetyl-L-glutamyl 5-phosphate + ADP</text>
        <dbReference type="Rhea" id="RHEA:14629"/>
        <dbReference type="ChEBI" id="CHEBI:30616"/>
        <dbReference type="ChEBI" id="CHEBI:44337"/>
        <dbReference type="ChEBI" id="CHEBI:57936"/>
        <dbReference type="ChEBI" id="CHEBI:456216"/>
        <dbReference type="EC" id="2.7.2.8"/>
    </reaction>
</comment>
<dbReference type="NCBIfam" id="TIGR00761">
    <property type="entry name" value="argB"/>
    <property type="match status" value="1"/>
</dbReference>
<reference evidence="11" key="2">
    <citation type="submission" date="2021-09" db="EMBL/GenBank/DDBJ databases">
        <authorList>
            <person name="Gilroy R."/>
        </authorList>
    </citation>
    <scope>NUCLEOTIDE SEQUENCE</scope>
    <source>
        <strain evidence="11">ChiHjej13B12-9602</strain>
    </source>
</reference>
<dbReference type="FunFam" id="3.40.1160.10:FF:000004">
    <property type="entry name" value="Acetylglutamate kinase"/>
    <property type="match status" value="1"/>
</dbReference>
<dbReference type="InterPro" id="IPR036393">
    <property type="entry name" value="AceGlu_kinase-like_sf"/>
</dbReference>
<keyword evidence="6 9" id="KW-0418">Kinase</keyword>
<dbReference type="InterPro" id="IPR001048">
    <property type="entry name" value="Asp/Glu/Uridylate_kinase"/>
</dbReference>
<evidence type="ECO:0000256" key="7">
    <source>
        <dbReference type="ARBA" id="ARBA00022840"/>
    </source>
</evidence>
<feature type="site" description="Transition state stabilizer" evidence="9">
    <location>
        <position position="38"/>
    </location>
</feature>
<evidence type="ECO:0000256" key="9">
    <source>
        <dbReference type="HAMAP-Rule" id="MF_00082"/>
    </source>
</evidence>
<dbReference type="InterPro" id="IPR004662">
    <property type="entry name" value="AcgluKinase_fam"/>
</dbReference>